<dbReference type="InterPro" id="IPR005534">
    <property type="entry name" value="Curli_assmbl/transp-comp_CsgG"/>
</dbReference>
<evidence type="ECO:0000313" key="3">
    <source>
        <dbReference type="Proteomes" id="UP001557484"/>
    </source>
</evidence>
<evidence type="ECO:0000256" key="1">
    <source>
        <dbReference type="SAM" id="SignalP"/>
    </source>
</evidence>
<feature type="chain" id="PRO_5045689895" evidence="1">
    <location>
        <begin position="28"/>
        <end position="416"/>
    </location>
</feature>
<dbReference type="EMBL" id="JBFRYB010000001">
    <property type="protein sequence ID" value="MEX1664057.1"/>
    <property type="molecule type" value="Genomic_DNA"/>
</dbReference>
<dbReference type="Gene3D" id="3.40.50.10610">
    <property type="entry name" value="ABC-type transport auxiliary lipoprotein component"/>
    <property type="match status" value="1"/>
</dbReference>
<evidence type="ECO:0000313" key="2">
    <source>
        <dbReference type="EMBL" id="MEX1664057.1"/>
    </source>
</evidence>
<dbReference type="RefSeq" id="WP_368374183.1">
    <property type="nucleotide sequence ID" value="NZ_JBFRYB010000001.1"/>
</dbReference>
<comment type="caution">
    <text evidence="2">The sequence shown here is derived from an EMBL/GenBank/DDBJ whole genome shotgun (WGS) entry which is preliminary data.</text>
</comment>
<proteinExistence type="predicted"/>
<accession>A0ABV3TR71</accession>
<dbReference type="Pfam" id="PF03783">
    <property type="entry name" value="CsgG"/>
    <property type="match status" value="1"/>
</dbReference>
<feature type="signal peptide" evidence="1">
    <location>
        <begin position="1"/>
        <end position="27"/>
    </location>
</feature>
<sequence length="416" mass="44210">MQSILKKLTLSLSAFAVCLLLPLSLHAQPTGTRQVEVEASGFGGTQEEAIRSGLAAAVSQVNGTSLQADQVTASSNVTGAVSNKEGVSEEVDVTLSASISARTQTSGNIHSYDVLSLTKIESGYEAKLRVRVYRYDTPASSARKRMALLQTKAKSAKYFVFRSYSGSDLADLVTTAMEQELVQTRKFAVLSRDNLAEISAELNLISSEATSREEKAKLGRMLGADFLLIPEIVNATGSTQSKIIKITGQTETWSAGNIVVGVKVIAVATGEVKYAEQYRASTTAENSRGLISSVAKNAVTDIVEKIYPKRIIKASSSGVIINAGGRSINVGQRYNVFRPGEVLFDPYTGESLGSEETLVGTISVSKVLPKMSHAIKITGGDFEPGMILRPTATPASKPKAPSLVKKPVSGIALPFD</sequence>
<keyword evidence="3" id="KW-1185">Reference proteome</keyword>
<protein>
    <submittedName>
        <fullName evidence="2">CsgG/HfaB family protein</fullName>
    </submittedName>
</protein>
<organism evidence="2 3">
    <name type="scientific">Zhongshania arctica</name>
    <dbReference type="NCBI Taxonomy" id="3238302"/>
    <lineage>
        <taxon>Bacteria</taxon>
        <taxon>Pseudomonadati</taxon>
        <taxon>Pseudomonadota</taxon>
        <taxon>Gammaproteobacteria</taxon>
        <taxon>Cellvibrionales</taxon>
        <taxon>Spongiibacteraceae</taxon>
        <taxon>Zhongshania</taxon>
    </lineage>
</organism>
<dbReference type="Proteomes" id="UP001557484">
    <property type="component" value="Unassembled WGS sequence"/>
</dbReference>
<gene>
    <name evidence="2" type="ORF">AB4875_01090</name>
</gene>
<name>A0ABV3TR71_9GAMM</name>
<reference evidence="2 3" key="1">
    <citation type="journal article" date="2011" name="Int. J. Syst. Evol. Microbiol.">
        <title>Zhongshania antarctica gen. nov., sp. nov. and Zhongshania guokunii sp. nov., gammaproteobacteria respectively isolated from coastal attached (fast) ice and surface seawater of the Antarctic.</title>
        <authorList>
            <person name="Li H.J."/>
            <person name="Zhang X.Y."/>
            <person name="Chen C.X."/>
            <person name="Zhang Y.J."/>
            <person name="Gao Z.M."/>
            <person name="Yu Y."/>
            <person name="Chen X.L."/>
            <person name="Chen B."/>
            <person name="Zhang Y.Z."/>
        </authorList>
    </citation>
    <scope>NUCLEOTIDE SEQUENCE [LARGE SCALE GENOMIC DNA]</scope>
    <source>
        <strain evidence="2 3">R06B22</strain>
    </source>
</reference>
<keyword evidence="1" id="KW-0732">Signal</keyword>